<proteinExistence type="predicted"/>
<dbReference type="Proteomes" id="UP000252139">
    <property type="component" value="Unassembled WGS sequence"/>
</dbReference>
<evidence type="ECO:0000313" key="1">
    <source>
        <dbReference type="EMBL" id="RCI01363.1"/>
    </source>
</evidence>
<organism evidence="1 2">
    <name type="scientific">Rhizopus azygosporus</name>
    <name type="common">Rhizopus microsporus var. azygosporus</name>
    <dbReference type="NCBI Taxonomy" id="86630"/>
    <lineage>
        <taxon>Eukaryota</taxon>
        <taxon>Fungi</taxon>
        <taxon>Fungi incertae sedis</taxon>
        <taxon>Mucoromycota</taxon>
        <taxon>Mucoromycotina</taxon>
        <taxon>Mucoromycetes</taxon>
        <taxon>Mucorales</taxon>
        <taxon>Mucorineae</taxon>
        <taxon>Rhizopodaceae</taxon>
        <taxon>Rhizopus</taxon>
    </lineage>
</organism>
<evidence type="ECO:0008006" key="3">
    <source>
        <dbReference type="Google" id="ProtNLM"/>
    </source>
</evidence>
<dbReference type="EMBL" id="PJQL01000013">
    <property type="protein sequence ID" value="RCI01363.1"/>
    <property type="molecule type" value="Genomic_DNA"/>
</dbReference>
<sequence>MDSYGSCLRRTNSEHAHLSAPTLNVYRSSIASIFNIIHEDKRYIAEDSLIVSFFQAKQKSETKIPTIGKQEFWDIQQIIAYVRGWSPNASLDLARLQKKNIIWIGIVSMM</sequence>
<keyword evidence="2" id="KW-1185">Reference proteome</keyword>
<dbReference type="AlphaFoldDB" id="A0A367KGL1"/>
<dbReference type="OrthoDB" id="2221171at2759"/>
<protein>
    <recommendedName>
        <fullName evidence="3">Core-binding (CB) domain-containing protein</fullName>
    </recommendedName>
</protein>
<accession>A0A367KGL1</accession>
<name>A0A367KGL1_RHIAZ</name>
<evidence type="ECO:0000313" key="2">
    <source>
        <dbReference type="Proteomes" id="UP000252139"/>
    </source>
</evidence>
<comment type="caution">
    <text evidence="1">The sequence shown here is derived from an EMBL/GenBank/DDBJ whole genome shotgun (WGS) entry which is preliminary data.</text>
</comment>
<gene>
    <name evidence="1" type="ORF">CU097_012795</name>
</gene>
<reference evidence="1 2" key="1">
    <citation type="journal article" date="2018" name="G3 (Bethesda)">
        <title>Phylogenetic and Phylogenomic Definition of Rhizopus Species.</title>
        <authorList>
            <person name="Gryganskyi A.P."/>
            <person name="Golan J."/>
            <person name="Dolatabadi S."/>
            <person name="Mondo S."/>
            <person name="Robb S."/>
            <person name="Idnurm A."/>
            <person name="Muszewska A."/>
            <person name="Steczkiewicz K."/>
            <person name="Masonjones S."/>
            <person name="Liao H.L."/>
            <person name="Gajdeczka M.T."/>
            <person name="Anike F."/>
            <person name="Vuek A."/>
            <person name="Anishchenko I.M."/>
            <person name="Voigt K."/>
            <person name="de Hoog G.S."/>
            <person name="Smith M.E."/>
            <person name="Heitman J."/>
            <person name="Vilgalys R."/>
            <person name="Stajich J.E."/>
        </authorList>
    </citation>
    <scope>NUCLEOTIDE SEQUENCE [LARGE SCALE GENOMIC DNA]</scope>
    <source>
        <strain evidence="1 2">CBS 357.93</strain>
    </source>
</reference>
<dbReference type="STRING" id="86630.A0A367KGL1"/>